<dbReference type="PROSITE" id="PS00198">
    <property type="entry name" value="4FE4S_FER_1"/>
    <property type="match status" value="1"/>
</dbReference>
<keyword evidence="8" id="KW-1185">Reference proteome</keyword>
<dbReference type="InterPro" id="IPR017900">
    <property type="entry name" value="4Fe4S_Fe_S_CS"/>
</dbReference>
<evidence type="ECO:0000259" key="6">
    <source>
        <dbReference type="PROSITE" id="PS51379"/>
    </source>
</evidence>
<feature type="domain" description="4Fe-4S ferredoxin-type" evidence="6">
    <location>
        <begin position="37"/>
        <end position="66"/>
    </location>
</feature>
<keyword evidence="1" id="KW-0479">Metal-binding</keyword>
<evidence type="ECO:0000256" key="1">
    <source>
        <dbReference type="ARBA" id="ARBA00022723"/>
    </source>
</evidence>
<dbReference type="EMBL" id="NOIF01000062">
    <property type="protein sequence ID" value="OZS43822.1"/>
    <property type="molecule type" value="Genomic_DNA"/>
</dbReference>
<protein>
    <recommendedName>
        <fullName evidence="6">4Fe-4S ferredoxin-type domain-containing protein</fullName>
    </recommendedName>
</protein>
<dbReference type="InterPro" id="IPR017896">
    <property type="entry name" value="4Fe4S_Fe-S-bd"/>
</dbReference>
<reference evidence="7 8" key="1">
    <citation type="journal article" date="2016" name="Antonie Van Leeuwenhoek">
        <title>Photobacterium sanguinicancri sp. nov. isolated from marine animals.</title>
        <authorList>
            <person name="Gomez-Gil B."/>
            <person name="Roque A."/>
            <person name="Rotllant G."/>
            <person name="Romalde J.L."/>
            <person name="Doce A."/>
            <person name="Eggermont M."/>
            <person name="Defoirdt T."/>
        </authorList>
    </citation>
    <scope>NUCLEOTIDE SEQUENCE [LARGE SCALE GENOMIC DNA]</scope>
    <source>
        <strain evidence="7 8">CAIM 1827</strain>
    </source>
</reference>
<feature type="transmembrane region" description="Helical" evidence="5">
    <location>
        <begin position="20"/>
        <end position="36"/>
    </location>
</feature>
<keyword evidence="5" id="KW-0812">Transmembrane</keyword>
<dbReference type="Pfam" id="PF12669">
    <property type="entry name" value="FeoB_associated"/>
    <property type="match status" value="1"/>
</dbReference>
<accession>A0ABX4FYP9</accession>
<dbReference type="Proteomes" id="UP000215999">
    <property type="component" value="Unassembled WGS sequence"/>
</dbReference>
<dbReference type="PROSITE" id="PS51379">
    <property type="entry name" value="4FE4S_FER_2"/>
    <property type="match status" value="1"/>
</dbReference>
<keyword evidence="5" id="KW-1133">Transmembrane helix</keyword>
<evidence type="ECO:0000256" key="5">
    <source>
        <dbReference type="SAM" id="Phobius"/>
    </source>
</evidence>
<evidence type="ECO:0000256" key="4">
    <source>
        <dbReference type="SAM" id="MobiDB-lite"/>
    </source>
</evidence>
<feature type="compositionally biased region" description="Basic and acidic residues" evidence="4">
    <location>
        <begin position="59"/>
        <end position="68"/>
    </location>
</feature>
<evidence type="ECO:0000313" key="7">
    <source>
        <dbReference type="EMBL" id="OZS43822.1"/>
    </source>
</evidence>
<evidence type="ECO:0000313" key="8">
    <source>
        <dbReference type="Proteomes" id="UP000215999"/>
    </source>
</evidence>
<evidence type="ECO:0000256" key="3">
    <source>
        <dbReference type="ARBA" id="ARBA00023014"/>
    </source>
</evidence>
<keyword evidence="5" id="KW-0472">Membrane</keyword>
<feature type="region of interest" description="Disordered" evidence="4">
    <location>
        <begin position="45"/>
        <end position="68"/>
    </location>
</feature>
<sequence length="68" mass="7486">MKMGNSSSALVTDAANHWQDIALFGLIVAAAVYYLYQKLWKKKGECGSCDSCASACPSKPRDKERSKR</sequence>
<keyword evidence="2" id="KW-0408">Iron</keyword>
<keyword evidence="3" id="KW-0411">Iron-sulfur</keyword>
<proteinExistence type="predicted"/>
<gene>
    <name evidence="7" type="ORF">ASV53_11215</name>
</gene>
<comment type="caution">
    <text evidence="7">The sequence shown here is derived from an EMBL/GenBank/DDBJ whole genome shotgun (WGS) entry which is preliminary data.</text>
</comment>
<name>A0ABX4FYP9_9GAMM</name>
<evidence type="ECO:0000256" key="2">
    <source>
        <dbReference type="ARBA" id="ARBA00023004"/>
    </source>
</evidence>
<organism evidence="7 8">
    <name type="scientific">Photobacterium sanguinicancri</name>
    <dbReference type="NCBI Taxonomy" id="875932"/>
    <lineage>
        <taxon>Bacteria</taxon>
        <taxon>Pseudomonadati</taxon>
        <taxon>Pseudomonadota</taxon>
        <taxon>Gammaproteobacteria</taxon>
        <taxon>Vibrionales</taxon>
        <taxon>Vibrionaceae</taxon>
        <taxon>Photobacterium</taxon>
    </lineage>
</organism>